<accession>A0A2Z6LJX1</accession>
<dbReference type="PANTHER" id="PTHR46890:SF49">
    <property type="entry name" value="RNA-DIRECTED DNA POLYMERASE"/>
    <property type="match status" value="1"/>
</dbReference>
<dbReference type="PROSITE" id="PS50878">
    <property type="entry name" value="RT_POL"/>
    <property type="match status" value="1"/>
</dbReference>
<dbReference type="PANTHER" id="PTHR46890">
    <property type="entry name" value="NON-LTR RETROLELEMENT REVERSE TRANSCRIPTASE-LIKE PROTEIN-RELATED"/>
    <property type="match status" value="1"/>
</dbReference>
<evidence type="ECO:0000313" key="3">
    <source>
        <dbReference type="Proteomes" id="UP000242715"/>
    </source>
</evidence>
<name>A0A2Z6LJX1_TRISU</name>
<dbReference type="Pfam" id="PF00078">
    <property type="entry name" value="RVT_1"/>
    <property type="match status" value="1"/>
</dbReference>
<reference evidence="3" key="1">
    <citation type="journal article" date="2017" name="Front. Plant Sci.">
        <title>Climate Clever Clovers: New Paradigm to Reduce the Environmental Footprint of Ruminants by Breeding Low Methanogenic Forages Utilizing Haplotype Variation.</title>
        <authorList>
            <person name="Kaur P."/>
            <person name="Appels R."/>
            <person name="Bayer P.E."/>
            <person name="Keeble-Gagnere G."/>
            <person name="Wang J."/>
            <person name="Hirakawa H."/>
            <person name="Shirasawa K."/>
            <person name="Vercoe P."/>
            <person name="Stefanova K."/>
            <person name="Durmic Z."/>
            <person name="Nichols P."/>
            <person name="Revell C."/>
            <person name="Isobe S.N."/>
            <person name="Edwards D."/>
            <person name="Erskine W."/>
        </authorList>
    </citation>
    <scope>NUCLEOTIDE SEQUENCE [LARGE SCALE GENOMIC DNA]</scope>
    <source>
        <strain evidence="3">cv. Daliak</strain>
    </source>
</reference>
<evidence type="ECO:0000313" key="2">
    <source>
        <dbReference type="EMBL" id="GAU11147.1"/>
    </source>
</evidence>
<dbReference type="EMBL" id="DF973113">
    <property type="protein sequence ID" value="GAU11147.1"/>
    <property type="molecule type" value="Genomic_DNA"/>
</dbReference>
<gene>
    <name evidence="2" type="ORF">TSUD_197710</name>
</gene>
<dbReference type="CDD" id="cd01650">
    <property type="entry name" value="RT_nLTR_like"/>
    <property type="match status" value="1"/>
</dbReference>
<dbReference type="AlphaFoldDB" id="A0A2Z6LJX1"/>
<dbReference type="InterPro" id="IPR052343">
    <property type="entry name" value="Retrotransposon-Effector_Assoc"/>
</dbReference>
<feature type="domain" description="Reverse transcriptase" evidence="1">
    <location>
        <begin position="1"/>
        <end position="227"/>
    </location>
</feature>
<organism evidence="2 3">
    <name type="scientific">Trifolium subterraneum</name>
    <name type="common">Subterranean clover</name>
    <dbReference type="NCBI Taxonomy" id="3900"/>
    <lineage>
        <taxon>Eukaryota</taxon>
        <taxon>Viridiplantae</taxon>
        <taxon>Streptophyta</taxon>
        <taxon>Embryophyta</taxon>
        <taxon>Tracheophyta</taxon>
        <taxon>Spermatophyta</taxon>
        <taxon>Magnoliopsida</taxon>
        <taxon>eudicotyledons</taxon>
        <taxon>Gunneridae</taxon>
        <taxon>Pentapetalae</taxon>
        <taxon>rosids</taxon>
        <taxon>fabids</taxon>
        <taxon>Fabales</taxon>
        <taxon>Fabaceae</taxon>
        <taxon>Papilionoideae</taxon>
        <taxon>50 kb inversion clade</taxon>
        <taxon>NPAAA clade</taxon>
        <taxon>Hologalegina</taxon>
        <taxon>IRL clade</taxon>
        <taxon>Trifolieae</taxon>
        <taxon>Trifolium</taxon>
    </lineage>
</organism>
<dbReference type="OrthoDB" id="1932527at2759"/>
<dbReference type="InterPro" id="IPR000477">
    <property type="entry name" value="RT_dom"/>
</dbReference>
<dbReference type="InterPro" id="IPR043502">
    <property type="entry name" value="DNA/RNA_pol_sf"/>
</dbReference>
<keyword evidence="3" id="KW-1185">Reference proteome</keyword>
<evidence type="ECO:0000259" key="1">
    <source>
        <dbReference type="PROSITE" id="PS50878"/>
    </source>
</evidence>
<proteinExistence type="predicted"/>
<protein>
    <recommendedName>
        <fullName evidence="1">Reverse transcriptase domain-containing protein</fullName>
    </recommendedName>
</protein>
<sequence length="397" mass="43919">MLLTRMLPISPVSSLYKDRQILDGILIANEVVDEARRSKKDLLLFKVDFEKAYDSVDWGYLDAVMGKMGFPTLWRKWIKECVCTATASILVNGSPTDEFPLERGLRQGDPLSPFLFLMAAEGLHVLMEAMVERNLFTGYSVGEAAPVLVSHLQFADDTLLMGTKSWANVRALRAVLVLFKTMSGLKVNFNKSMLVGVNILDSWLEEAASVLSCRVGKIPFLYLGLPILCVGGTSGSSWWREIGRIREGGGELGGGCFGEHISKLLGDGSDTFFWTDPWLDGTTLCARFGRLFDLTVNKSATDHSSDRWQWQPDLANGYTVRGAYQLLTAQDVVPLDVAAGLIWHPQHRLFRLTSFSSLVQQGMPEHVAPLCNSFGLLACGLCRLNEIIDCSEAQQSL</sequence>
<dbReference type="SUPFAM" id="SSF56672">
    <property type="entry name" value="DNA/RNA polymerases"/>
    <property type="match status" value="1"/>
</dbReference>
<dbReference type="Proteomes" id="UP000242715">
    <property type="component" value="Unassembled WGS sequence"/>
</dbReference>